<reference evidence="8" key="2">
    <citation type="submission" date="2012-11" db="EMBL/GenBank/DDBJ databases">
        <authorList>
            <person name="Kuo A."/>
            <person name="Curtis B.A."/>
            <person name="Tanifuji G."/>
            <person name="Burki F."/>
            <person name="Gruber A."/>
            <person name="Irimia M."/>
            <person name="Maruyama S."/>
            <person name="Arias M.C."/>
            <person name="Ball S.G."/>
            <person name="Gile G.H."/>
            <person name="Hirakawa Y."/>
            <person name="Hopkins J.F."/>
            <person name="Rensing S.A."/>
            <person name="Schmutz J."/>
            <person name="Symeonidi A."/>
            <person name="Elias M."/>
            <person name="Eveleigh R.J."/>
            <person name="Herman E.K."/>
            <person name="Klute M.J."/>
            <person name="Nakayama T."/>
            <person name="Obornik M."/>
            <person name="Reyes-Prieto A."/>
            <person name="Armbrust E.V."/>
            <person name="Aves S.J."/>
            <person name="Beiko R.G."/>
            <person name="Coutinho P."/>
            <person name="Dacks J.B."/>
            <person name="Durnford D.G."/>
            <person name="Fast N.M."/>
            <person name="Green B.R."/>
            <person name="Grisdale C."/>
            <person name="Hempe F."/>
            <person name="Henrissat B."/>
            <person name="Hoppner M.P."/>
            <person name="Ishida K.-I."/>
            <person name="Kim E."/>
            <person name="Koreny L."/>
            <person name="Kroth P.G."/>
            <person name="Liu Y."/>
            <person name="Malik S.-B."/>
            <person name="Maier U.G."/>
            <person name="McRose D."/>
            <person name="Mock T."/>
            <person name="Neilson J.A."/>
            <person name="Onodera N.T."/>
            <person name="Poole A.M."/>
            <person name="Pritham E.J."/>
            <person name="Richards T.A."/>
            <person name="Rocap G."/>
            <person name="Roy S.W."/>
            <person name="Sarai C."/>
            <person name="Schaack S."/>
            <person name="Shirato S."/>
            <person name="Slamovits C.H."/>
            <person name="Spencer D.F."/>
            <person name="Suzuki S."/>
            <person name="Worden A.Z."/>
            <person name="Zauner S."/>
            <person name="Barry K."/>
            <person name="Bell C."/>
            <person name="Bharti A.K."/>
            <person name="Crow J.A."/>
            <person name="Grimwood J."/>
            <person name="Kramer R."/>
            <person name="Lindquist E."/>
            <person name="Lucas S."/>
            <person name="Salamov A."/>
            <person name="McFadden G.I."/>
            <person name="Lane C.E."/>
            <person name="Keeling P.J."/>
            <person name="Gray M.W."/>
            <person name="Grigoriev I.V."/>
            <person name="Archibald J.M."/>
        </authorList>
    </citation>
    <scope>NUCLEOTIDE SEQUENCE</scope>
    <source>
        <strain evidence="8">CCMP2712</strain>
    </source>
</reference>
<keyword evidence="4 5" id="KW-0472">Membrane</keyword>
<accession>L1J3J2</accession>
<dbReference type="Pfam" id="PF09801">
    <property type="entry name" value="SYS1"/>
    <property type="match status" value="1"/>
</dbReference>
<dbReference type="eggNOG" id="ENOG502SGQA">
    <property type="taxonomic scope" value="Eukaryota"/>
</dbReference>
<dbReference type="PaxDb" id="55529-EKX42660"/>
<reference evidence="7" key="3">
    <citation type="submission" date="2015-06" db="UniProtKB">
        <authorList>
            <consortium name="EnsemblProtists"/>
        </authorList>
    </citation>
    <scope>IDENTIFICATION</scope>
</reference>
<evidence type="ECO:0000256" key="5">
    <source>
        <dbReference type="SAM" id="Phobius"/>
    </source>
</evidence>
<dbReference type="AlphaFoldDB" id="L1J3J2"/>
<feature type="transmembrane region" description="Helical" evidence="5">
    <location>
        <begin position="112"/>
        <end position="133"/>
    </location>
</feature>
<reference evidence="6 8" key="1">
    <citation type="journal article" date="2012" name="Nature">
        <title>Algal genomes reveal evolutionary mosaicism and the fate of nucleomorphs.</title>
        <authorList>
            <consortium name="DOE Joint Genome Institute"/>
            <person name="Curtis B.A."/>
            <person name="Tanifuji G."/>
            <person name="Burki F."/>
            <person name="Gruber A."/>
            <person name="Irimia M."/>
            <person name="Maruyama S."/>
            <person name="Arias M.C."/>
            <person name="Ball S.G."/>
            <person name="Gile G.H."/>
            <person name="Hirakawa Y."/>
            <person name="Hopkins J.F."/>
            <person name="Kuo A."/>
            <person name="Rensing S.A."/>
            <person name="Schmutz J."/>
            <person name="Symeonidi A."/>
            <person name="Elias M."/>
            <person name="Eveleigh R.J."/>
            <person name="Herman E.K."/>
            <person name="Klute M.J."/>
            <person name="Nakayama T."/>
            <person name="Obornik M."/>
            <person name="Reyes-Prieto A."/>
            <person name="Armbrust E.V."/>
            <person name="Aves S.J."/>
            <person name="Beiko R.G."/>
            <person name="Coutinho P."/>
            <person name="Dacks J.B."/>
            <person name="Durnford D.G."/>
            <person name="Fast N.M."/>
            <person name="Green B.R."/>
            <person name="Grisdale C.J."/>
            <person name="Hempel F."/>
            <person name="Henrissat B."/>
            <person name="Hoppner M.P."/>
            <person name="Ishida K."/>
            <person name="Kim E."/>
            <person name="Koreny L."/>
            <person name="Kroth P.G."/>
            <person name="Liu Y."/>
            <person name="Malik S.B."/>
            <person name="Maier U.G."/>
            <person name="McRose D."/>
            <person name="Mock T."/>
            <person name="Neilson J.A."/>
            <person name="Onodera N.T."/>
            <person name="Poole A.M."/>
            <person name="Pritham E.J."/>
            <person name="Richards T.A."/>
            <person name="Rocap G."/>
            <person name="Roy S.W."/>
            <person name="Sarai C."/>
            <person name="Schaack S."/>
            <person name="Shirato S."/>
            <person name="Slamovits C.H."/>
            <person name="Spencer D.F."/>
            <person name="Suzuki S."/>
            <person name="Worden A.Z."/>
            <person name="Zauner S."/>
            <person name="Barry K."/>
            <person name="Bell C."/>
            <person name="Bharti A.K."/>
            <person name="Crow J.A."/>
            <person name="Grimwood J."/>
            <person name="Kramer R."/>
            <person name="Lindquist E."/>
            <person name="Lucas S."/>
            <person name="Salamov A."/>
            <person name="McFadden G.I."/>
            <person name="Lane C.E."/>
            <person name="Keeling P.J."/>
            <person name="Gray M.W."/>
            <person name="Grigoriev I.V."/>
            <person name="Archibald J.M."/>
        </authorList>
    </citation>
    <scope>NUCLEOTIDE SEQUENCE</scope>
    <source>
        <strain evidence="6 8">CCMP2712</strain>
    </source>
</reference>
<feature type="transmembrane region" description="Helical" evidence="5">
    <location>
        <begin position="82"/>
        <end position="105"/>
    </location>
</feature>
<dbReference type="GeneID" id="17299363"/>
<gene>
    <name evidence="6" type="ORF">GUITHDRAFT_164069</name>
</gene>
<protein>
    <submittedName>
        <fullName evidence="6 7">Uncharacterized protein</fullName>
    </submittedName>
</protein>
<dbReference type="EMBL" id="JH993015">
    <property type="protein sequence ID" value="EKX42660.1"/>
    <property type="molecule type" value="Genomic_DNA"/>
</dbReference>
<dbReference type="HOGENOM" id="CLU_1848906_0_0_1"/>
<dbReference type="GO" id="GO:0016020">
    <property type="term" value="C:membrane"/>
    <property type="evidence" value="ECO:0007669"/>
    <property type="project" value="UniProtKB-SubCell"/>
</dbReference>
<evidence type="ECO:0000313" key="8">
    <source>
        <dbReference type="Proteomes" id="UP000011087"/>
    </source>
</evidence>
<dbReference type="EnsemblProtists" id="EKX42660">
    <property type="protein sequence ID" value="EKX42660"/>
    <property type="gene ID" value="GUITHDRAFT_164069"/>
</dbReference>
<evidence type="ECO:0000256" key="2">
    <source>
        <dbReference type="ARBA" id="ARBA00022692"/>
    </source>
</evidence>
<keyword evidence="8" id="KW-1185">Reference proteome</keyword>
<evidence type="ECO:0000256" key="1">
    <source>
        <dbReference type="ARBA" id="ARBA00004141"/>
    </source>
</evidence>
<keyword evidence="2 5" id="KW-0812">Transmembrane</keyword>
<dbReference type="OMA" id="WIWWLTI"/>
<dbReference type="InterPro" id="IPR019185">
    <property type="entry name" value="Integral_membrane_SYS1-rel"/>
</dbReference>
<sequence length="139" mass="15976">MTTKTDGETRTILRNLAIIILLFYSVQYIFCMIMAASLSGGLWKYSSYRNHSNHADMSVSDKYSAGLLPFWHFDFGFGQGNIALTAWLTMAISQGFLIAFIYFIVRSTKHAWDYSVTISFIHFVLTCITTRAFPMTWPW</sequence>
<evidence type="ECO:0000256" key="3">
    <source>
        <dbReference type="ARBA" id="ARBA00022989"/>
    </source>
</evidence>
<keyword evidence="3 5" id="KW-1133">Transmembrane helix</keyword>
<feature type="transmembrane region" description="Helical" evidence="5">
    <location>
        <begin position="12"/>
        <end position="38"/>
    </location>
</feature>
<comment type="subcellular location">
    <subcellularLocation>
        <location evidence="1">Membrane</location>
        <topology evidence="1">Multi-pass membrane protein</topology>
    </subcellularLocation>
</comment>
<dbReference type="OrthoDB" id="542931at2759"/>
<evidence type="ECO:0000313" key="7">
    <source>
        <dbReference type="EnsemblProtists" id="EKX42660"/>
    </source>
</evidence>
<evidence type="ECO:0000256" key="4">
    <source>
        <dbReference type="ARBA" id="ARBA00023136"/>
    </source>
</evidence>
<dbReference type="KEGG" id="gtt:GUITHDRAFT_164069"/>
<evidence type="ECO:0000313" key="6">
    <source>
        <dbReference type="EMBL" id="EKX42660.1"/>
    </source>
</evidence>
<name>L1J3J2_GUITC</name>
<dbReference type="RefSeq" id="XP_005829640.1">
    <property type="nucleotide sequence ID" value="XM_005829583.1"/>
</dbReference>
<organism evidence="6">
    <name type="scientific">Guillardia theta (strain CCMP2712)</name>
    <name type="common">Cryptophyte</name>
    <dbReference type="NCBI Taxonomy" id="905079"/>
    <lineage>
        <taxon>Eukaryota</taxon>
        <taxon>Cryptophyceae</taxon>
        <taxon>Pyrenomonadales</taxon>
        <taxon>Geminigeraceae</taxon>
        <taxon>Guillardia</taxon>
    </lineage>
</organism>
<dbReference type="Proteomes" id="UP000011087">
    <property type="component" value="Unassembled WGS sequence"/>
</dbReference>
<proteinExistence type="predicted"/>